<sequence length="98" mass="10627">MSQNIFLLIRSDIAAVTSRVDALQAAIEDVRTNLPDVTDLNTKLDAQAVTLDSIIGQVNNILEVLNPEIPDVPVPEVPDVPVPEVPPVLQRRVVVGKK</sequence>
<organism evidence="1 2">
    <name type="scientific">Agrotis ipsilon multiple nucleopolyhedrovirus</name>
    <dbReference type="NCBI Taxonomy" id="208013"/>
    <lineage>
        <taxon>Viruses</taxon>
        <taxon>Viruses incertae sedis</taxon>
        <taxon>Naldaviricetes</taxon>
        <taxon>Lefavirales</taxon>
        <taxon>Baculoviridae</taxon>
        <taxon>Alphabaculovirus</taxon>
        <taxon>Alphabaculovirus agipsilonis</taxon>
    </lineage>
</organism>
<reference evidence="1 2" key="1">
    <citation type="submission" date="2008-06" db="EMBL/GenBank/DDBJ databases">
        <title>Complete nucleotide sequence analysis of the Agrotis ipsilon multiple nucleopolyhedrovirus.</title>
        <authorList>
            <person name="Harrison R.L."/>
        </authorList>
    </citation>
    <scope>NUCLEOTIDE SEQUENCE [LARGE SCALE GENOMIC DNA]</scope>
    <source>
        <strain evidence="1 2">Illinois</strain>
    </source>
</reference>
<accession>B6D664</accession>
<name>B6D664_9ABAC</name>
<proteinExistence type="predicted"/>
<dbReference type="OrthoDB" id="26023at10239"/>
<dbReference type="EMBL" id="EU839994">
    <property type="protein sequence ID" value="ACI28851.1"/>
    <property type="molecule type" value="Genomic_DNA"/>
</dbReference>
<dbReference type="GO" id="GO:0039679">
    <property type="term" value="C:viral occlusion body"/>
    <property type="evidence" value="ECO:0007669"/>
    <property type="project" value="InterPro"/>
</dbReference>
<keyword evidence="2" id="KW-1185">Reference proteome</keyword>
<evidence type="ECO:0000313" key="2">
    <source>
        <dbReference type="Proteomes" id="UP000204251"/>
    </source>
</evidence>
<dbReference type="Pfam" id="PF05531">
    <property type="entry name" value="NPV_P10"/>
    <property type="match status" value="1"/>
</dbReference>
<dbReference type="InterPro" id="IPR008702">
    <property type="entry name" value="NPV_P10"/>
</dbReference>
<protein>
    <submittedName>
        <fullName evidence="1">p10</fullName>
    </submittedName>
</protein>
<dbReference type="GeneID" id="6965918"/>
<dbReference type="KEGG" id="vg:6965918"/>
<evidence type="ECO:0000313" key="1">
    <source>
        <dbReference type="EMBL" id="ACI28851.1"/>
    </source>
</evidence>
<dbReference type="RefSeq" id="YP_002268180.1">
    <property type="nucleotide sequence ID" value="NC_011345.1"/>
</dbReference>
<dbReference type="Proteomes" id="UP000204251">
    <property type="component" value="Segment"/>
</dbReference>